<evidence type="ECO:0000256" key="3">
    <source>
        <dbReference type="ARBA" id="ARBA00022692"/>
    </source>
</evidence>
<dbReference type="InterPro" id="IPR011701">
    <property type="entry name" value="MFS"/>
</dbReference>
<evidence type="ECO:0000256" key="5">
    <source>
        <dbReference type="ARBA" id="ARBA00023136"/>
    </source>
</evidence>
<keyword evidence="9" id="KW-1185">Reference proteome</keyword>
<evidence type="ECO:0000256" key="4">
    <source>
        <dbReference type="ARBA" id="ARBA00022989"/>
    </source>
</evidence>
<gene>
    <name evidence="8" type="ORF">GLOTRDRAFT_131034</name>
</gene>
<dbReference type="GeneID" id="19302209"/>
<feature type="transmembrane region" description="Helical" evidence="6">
    <location>
        <begin position="213"/>
        <end position="233"/>
    </location>
</feature>
<evidence type="ECO:0000313" key="9">
    <source>
        <dbReference type="Proteomes" id="UP000030669"/>
    </source>
</evidence>
<dbReference type="HOGENOM" id="CLU_001265_0_1_1"/>
<dbReference type="KEGG" id="gtr:GLOTRDRAFT_131034"/>
<dbReference type="GO" id="GO:0022857">
    <property type="term" value="F:transmembrane transporter activity"/>
    <property type="evidence" value="ECO:0007669"/>
    <property type="project" value="InterPro"/>
</dbReference>
<evidence type="ECO:0000256" key="6">
    <source>
        <dbReference type="SAM" id="Phobius"/>
    </source>
</evidence>
<feature type="domain" description="Major facilitator superfamily (MFS) profile" evidence="7">
    <location>
        <begin position="54"/>
        <end position="461"/>
    </location>
</feature>
<dbReference type="Pfam" id="PF07690">
    <property type="entry name" value="MFS_1"/>
    <property type="match status" value="1"/>
</dbReference>
<organism evidence="8 9">
    <name type="scientific">Gloeophyllum trabeum (strain ATCC 11539 / FP-39264 / Madison 617)</name>
    <name type="common">Brown rot fungus</name>
    <dbReference type="NCBI Taxonomy" id="670483"/>
    <lineage>
        <taxon>Eukaryota</taxon>
        <taxon>Fungi</taxon>
        <taxon>Dikarya</taxon>
        <taxon>Basidiomycota</taxon>
        <taxon>Agaricomycotina</taxon>
        <taxon>Agaricomycetes</taxon>
        <taxon>Gloeophyllales</taxon>
        <taxon>Gloeophyllaceae</taxon>
        <taxon>Gloeophyllum</taxon>
    </lineage>
</organism>
<dbReference type="EMBL" id="KB469305">
    <property type="protein sequence ID" value="EPQ53694.1"/>
    <property type="molecule type" value="Genomic_DNA"/>
</dbReference>
<feature type="transmembrane region" description="Helical" evidence="6">
    <location>
        <begin position="347"/>
        <end position="367"/>
    </location>
</feature>
<feature type="transmembrane region" description="Helical" evidence="6">
    <location>
        <begin position="373"/>
        <end position="394"/>
    </location>
</feature>
<feature type="transmembrane region" description="Helical" evidence="6">
    <location>
        <begin position="145"/>
        <end position="168"/>
    </location>
</feature>
<keyword evidence="2" id="KW-0813">Transport</keyword>
<keyword evidence="3 6" id="KW-0812">Transmembrane</keyword>
<dbReference type="OMA" id="WGAMAMI"/>
<dbReference type="FunFam" id="1.20.1250.20:FF:000013">
    <property type="entry name" value="MFS general substrate transporter"/>
    <property type="match status" value="1"/>
</dbReference>
<feature type="transmembrane region" description="Helical" evidence="6">
    <location>
        <begin position="318"/>
        <end position="335"/>
    </location>
</feature>
<feature type="transmembrane region" description="Helical" evidence="6">
    <location>
        <begin position="439"/>
        <end position="460"/>
    </location>
</feature>
<dbReference type="RefSeq" id="XP_007867995.1">
    <property type="nucleotide sequence ID" value="XM_007869804.1"/>
</dbReference>
<dbReference type="SUPFAM" id="SSF103473">
    <property type="entry name" value="MFS general substrate transporter"/>
    <property type="match status" value="1"/>
</dbReference>
<dbReference type="PROSITE" id="PS50850">
    <property type="entry name" value="MFS"/>
    <property type="match status" value="1"/>
</dbReference>
<reference evidence="8 9" key="1">
    <citation type="journal article" date="2012" name="Science">
        <title>The Paleozoic origin of enzymatic lignin decomposition reconstructed from 31 fungal genomes.</title>
        <authorList>
            <person name="Floudas D."/>
            <person name="Binder M."/>
            <person name="Riley R."/>
            <person name="Barry K."/>
            <person name="Blanchette R.A."/>
            <person name="Henrissat B."/>
            <person name="Martinez A.T."/>
            <person name="Otillar R."/>
            <person name="Spatafora J.W."/>
            <person name="Yadav J.S."/>
            <person name="Aerts A."/>
            <person name="Benoit I."/>
            <person name="Boyd A."/>
            <person name="Carlson A."/>
            <person name="Copeland A."/>
            <person name="Coutinho P.M."/>
            <person name="de Vries R.P."/>
            <person name="Ferreira P."/>
            <person name="Findley K."/>
            <person name="Foster B."/>
            <person name="Gaskell J."/>
            <person name="Glotzer D."/>
            <person name="Gorecki P."/>
            <person name="Heitman J."/>
            <person name="Hesse C."/>
            <person name="Hori C."/>
            <person name="Igarashi K."/>
            <person name="Jurgens J.A."/>
            <person name="Kallen N."/>
            <person name="Kersten P."/>
            <person name="Kohler A."/>
            <person name="Kuees U."/>
            <person name="Kumar T.K.A."/>
            <person name="Kuo A."/>
            <person name="LaButti K."/>
            <person name="Larrondo L.F."/>
            <person name="Lindquist E."/>
            <person name="Ling A."/>
            <person name="Lombard V."/>
            <person name="Lucas S."/>
            <person name="Lundell T."/>
            <person name="Martin R."/>
            <person name="McLaughlin D.J."/>
            <person name="Morgenstern I."/>
            <person name="Morin E."/>
            <person name="Murat C."/>
            <person name="Nagy L.G."/>
            <person name="Nolan M."/>
            <person name="Ohm R.A."/>
            <person name="Patyshakuliyeva A."/>
            <person name="Rokas A."/>
            <person name="Ruiz-Duenas F.J."/>
            <person name="Sabat G."/>
            <person name="Salamov A."/>
            <person name="Samejima M."/>
            <person name="Schmutz J."/>
            <person name="Slot J.C."/>
            <person name="St John F."/>
            <person name="Stenlid J."/>
            <person name="Sun H."/>
            <person name="Sun S."/>
            <person name="Syed K."/>
            <person name="Tsang A."/>
            <person name="Wiebenga A."/>
            <person name="Young D."/>
            <person name="Pisabarro A."/>
            <person name="Eastwood D.C."/>
            <person name="Martin F."/>
            <person name="Cullen D."/>
            <person name="Grigoriev I.V."/>
            <person name="Hibbett D.S."/>
        </authorList>
    </citation>
    <scope>NUCLEOTIDE SEQUENCE [LARGE SCALE GENOMIC DNA]</scope>
    <source>
        <strain evidence="8 9">ATCC 11539</strain>
    </source>
</reference>
<dbReference type="Gene3D" id="1.20.1250.20">
    <property type="entry name" value="MFS general substrate transporter like domains"/>
    <property type="match status" value="2"/>
</dbReference>
<dbReference type="InterPro" id="IPR036259">
    <property type="entry name" value="MFS_trans_sf"/>
</dbReference>
<dbReference type="PANTHER" id="PTHR43791">
    <property type="entry name" value="PERMEASE-RELATED"/>
    <property type="match status" value="1"/>
</dbReference>
<keyword evidence="5 6" id="KW-0472">Membrane</keyword>
<feature type="transmembrane region" description="Helical" evidence="6">
    <location>
        <begin position="92"/>
        <end position="113"/>
    </location>
</feature>
<sequence>MSSVDAEKGPSPVVEVDAVDEGRREYDFTPEEVDAYELDPEVSKAVRRAYDRRIMPVIFFMYLFSALDRGNLGNAKTDTLEQDLHLVGNQYNNVLTVLSLMFATMAICGGFVTKRFGPPRMLPIYMLGWGSMAMINAAVKDYGGIVAVRFFLGTFEGFFGPSVPIYLSSFYTRGELAKRLAIWYSSTALSGAFAGLLSYGIFQIKGSMSGWRILFLLEGGLTICVAIIAIFILPTYPQYVDFLTPKQKEAAVMRLLKDASKRVDAPFNAREFFAPAKEWKFYVFIIFALCYGTASSTATTFLPQLIGRFGFSKVKTNLYTVAPNVVAALYLYLLAFMSDKVRQRTPFLALALGTTMIGCIMLAALPLSATGPGYFACFLIQCGAFVPTSLFHSWHNNNDPSENGRAFRTGFLTFSANAGSLISSNIFLDSWAPKYTKALIISACLQVLGITLVLSMRTYMALDNRRRNRKQGVNWTSKDVPTAVLAEGPKNPSFRHFL</sequence>
<evidence type="ECO:0000259" key="7">
    <source>
        <dbReference type="PROSITE" id="PS50850"/>
    </source>
</evidence>
<dbReference type="GO" id="GO:0016020">
    <property type="term" value="C:membrane"/>
    <property type="evidence" value="ECO:0007669"/>
    <property type="project" value="UniProtKB-SubCell"/>
</dbReference>
<name>S7RLW5_GLOTA</name>
<evidence type="ECO:0000256" key="2">
    <source>
        <dbReference type="ARBA" id="ARBA00022448"/>
    </source>
</evidence>
<evidence type="ECO:0000256" key="1">
    <source>
        <dbReference type="ARBA" id="ARBA00004141"/>
    </source>
</evidence>
<dbReference type="eggNOG" id="KOG2533">
    <property type="taxonomic scope" value="Eukaryota"/>
</dbReference>
<proteinExistence type="predicted"/>
<comment type="subcellular location">
    <subcellularLocation>
        <location evidence="1">Membrane</location>
        <topology evidence="1">Multi-pass membrane protein</topology>
    </subcellularLocation>
</comment>
<feature type="transmembrane region" description="Helical" evidence="6">
    <location>
        <begin position="180"/>
        <end position="201"/>
    </location>
</feature>
<dbReference type="InterPro" id="IPR020846">
    <property type="entry name" value="MFS_dom"/>
</dbReference>
<dbReference type="PANTHER" id="PTHR43791:SF9">
    <property type="entry name" value="MAJOR FACILITATOR-TYPE TRANSPORTER HXNP"/>
    <property type="match status" value="1"/>
</dbReference>
<feature type="transmembrane region" description="Helical" evidence="6">
    <location>
        <begin position="281"/>
        <end position="306"/>
    </location>
</feature>
<dbReference type="FunFam" id="1.20.1250.20:FF:000188">
    <property type="entry name" value="MFS general substrate transporter"/>
    <property type="match status" value="1"/>
</dbReference>
<evidence type="ECO:0000313" key="8">
    <source>
        <dbReference type="EMBL" id="EPQ53694.1"/>
    </source>
</evidence>
<dbReference type="Proteomes" id="UP000030669">
    <property type="component" value="Unassembled WGS sequence"/>
</dbReference>
<feature type="transmembrane region" description="Helical" evidence="6">
    <location>
        <begin position="406"/>
        <end position="427"/>
    </location>
</feature>
<accession>S7RLW5</accession>
<dbReference type="AlphaFoldDB" id="S7RLW5"/>
<protein>
    <submittedName>
        <fullName evidence="8">MFS general substrate transporter</fullName>
    </submittedName>
</protein>
<keyword evidence="4 6" id="KW-1133">Transmembrane helix</keyword>
<dbReference type="OrthoDB" id="102559at2759"/>